<dbReference type="InterPro" id="IPR003439">
    <property type="entry name" value="ABC_transporter-like_ATP-bd"/>
</dbReference>
<dbReference type="Pfam" id="PF00005">
    <property type="entry name" value="ABC_tran"/>
    <property type="match status" value="1"/>
</dbReference>
<dbReference type="PANTHER" id="PTHR42711:SF5">
    <property type="entry name" value="ABC TRANSPORTER ATP-BINDING PROTEIN NATA"/>
    <property type="match status" value="1"/>
</dbReference>
<dbReference type="Gene3D" id="3.40.50.300">
    <property type="entry name" value="P-loop containing nucleotide triphosphate hydrolases"/>
    <property type="match status" value="1"/>
</dbReference>
<keyword evidence="7" id="KW-1185">Reference proteome</keyword>
<dbReference type="OrthoDB" id="9804819at2"/>
<keyword evidence="2" id="KW-0813">Transport</keyword>
<dbReference type="SMART" id="SM00382">
    <property type="entry name" value="AAA"/>
    <property type="match status" value="1"/>
</dbReference>
<dbReference type="InterPro" id="IPR050763">
    <property type="entry name" value="ABC_transporter_ATP-binding"/>
</dbReference>
<evidence type="ECO:0000256" key="4">
    <source>
        <dbReference type="ARBA" id="ARBA00022840"/>
    </source>
</evidence>
<protein>
    <submittedName>
        <fullName evidence="6">ATP-binding cassette domain-containing protein</fullName>
    </submittedName>
</protein>
<gene>
    <name evidence="6" type="ORF">ERL59_19215</name>
</gene>
<dbReference type="PANTHER" id="PTHR42711">
    <property type="entry name" value="ABC TRANSPORTER ATP-BINDING PROTEIN"/>
    <property type="match status" value="1"/>
</dbReference>
<organism evidence="6 7">
    <name type="scientific">Chengkuizengella marina</name>
    <dbReference type="NCBI Taxonomy" id="2507566"/>
    <lineage>
        <taxon>Bacteria</taxon>
        <taxon>Bacillati</taxon>
        <taxon>Bacillota</taxon>
        <taxon>Bacilli</taxon>
        <taxon>Bacillales</taxon>
        <taxon>Paenibacillaceae</taxon>
        <taxon>Chengkuizengella</taxon>
    </lineage>
</organism>
<dbReference type="PROSITE" id="PS50893">
    <property type="entry name" value="ABC_TRANSPORTER_2"/>
    <property type="match status" value="1"/>
</dbReference>
<dbReference type="AlphaFoldDB" id="A0A6N9Q8A3"/>
<evidence type="ECO:0000313" key="7">
    <source>
        <dbReference type="Proteomes" id="UP000448943"/>
    </source>
</evidence>
<proteinExistence type="inferred from homology"/>
<evidence type="ECO:0000313" key="6">
    <source>
        <dbReference type="EMBL" id="NBI31082.1"/>
    </source>
</evidence>
<comment type="similarity">
    <text evidence="1">Belongs to the ABC transporter superfamily.</text>
</comment>
<evidence type="ECO:0000259" key="5">
    <source>
        <dbReference type="PROSITE" id="PS50893"/>
    </source>
</evidence>
<dbReference type="GO" id="GO:0016887">
    <property type="term" value="F:ATP hydrolysis activity"/>
    <property type="evidence" value="ECO:0007669"/>
    <property type="project" value="InterPro"/>
</dbReference>
<reference evidence="6 7" key="1">
    <citation type="submission" date="2019-01" db="EMBL/GenBank/DDBJ databases">
        <title>Chengkuizengella sp. nov., isolated from deep-sea sediment of East Pacific Ocean.</title>
        <authorList>
            <person name="Yang J."/>
            <person name="Lai Q."/>
            <person name="Shao Z."/>
        </authorList>
    </citation>
    <scope>NUCLEOTIDE SEQUENCE [LARGE SCALE GENOMIC DNA]</scope>
    <source>
        <strain evidence="6 7">YPA3-1-1</strain>
    </source>
</reference>
<feature type="domain" description="ABC transporter" evidence="5">
    <location>
        <begin position="4"/>
        <end position="257"/>
    </location>
</feature>
<dbReference type="EMBL" id="SIJB01000056">
    <property type="protein sequence ID" value="NBI31082.1"/>
    <property type="molecule type" value="Genomic_DNA"/>
</dbReference>
<accession>A0A6N9Q8A3</accession>
<dbReference type="Proteomes" id="UP000448943">
    <property type="component" value="Unassembled WGS sequence"/>
</dbReference>
<sequence length="331" mass="37543">MLIIRTSNLTKEFSLKKKKKGLRGSIQSILKPSYQTIKAVKGINFQVKQGEMLGFIGPNGSGKSTTIKMLSGILTPSEGELQVLGTNPVTQRRKLTRHIGTVYGQKSQLWYHIPPIDTFYLFSKIYEIEENAFKKQLDKLVELFQLENILNVAARKLSLGQRMKCEIAASLLHQPKLVFLDEPTIGLDIIAKQQIREALLEMNRSEGTTVMLTSHDVGDIESLCDRVIVINQGEMVFDDHIDQLKRRFIHHKVVEIGFTKPTVVNSLPPDVDIIYADQMNLKLKVKHGISQLMEHLMVQYSVADLNINEPSMEEVIRSIYQESSQEEVKNA</sequence>
<evidence type="ECO:0000256" key="3">
    <source>
        <dbReference type="ARBA" id="ARBA00022741"/>
    </source>
</evidence>
<name>A0A6N9Q8A3_9BACL</name>
<evidence type="ECO:0000256" key="2">
    <source>
        <dbReference type="ARBA" id="ARBA00022448"/>
    </source>
</evidence>
<dbReference type="GO" id="GO:0005524">
    <property type="term" value="F:ATP binding"/>
    <property type="evidence" value="ECO:0007669"/>
    <property type="project" value="UniProtKB-KW"/>
</dbReference>
<keyword evidence="3" id="KW-0547">Nucleotide-binding</keyword>
<dbReference type="SUPFAM" id="SSF52540">
    <property type="entry name" value="P-loop containing nucleoside triphosphate hydrolases"/>
    <property type="match status" value="1"/>
</dbReference>
<comment type="caution">
    <text evidence="6">The sequence shown here is derived from an EMBL/GenBank/DDBJ whole genome shotgun (WGS) entry which is preliminary data.</text>
</comment>
<keyword evidence="4 6" id="KW-0067">ATP-binding</keyword>
<evidence type="ECO:0000256" key="1">
    <source>
        <dbReference type="ARBA" id="ARBA00005417"/>
    </source>
</evidence>
<dbReference type="InterPro" id="IPR003593">
    <property type="entry name" value="AAA+_ATPase"/>
</dbReference>
<dbReference type="InterPro" id="IPR027417">
    <property type="entry name" value="P-loop_NTPase"/>
</dbReference>